<dbReference type="Proteomes" id="UP000887575">
    <property type="component" value="Unassembled WGS sequence"/>
</dbReference>
<keyword evidence="2" id="KW-1185">Reference proteome</keyword>
<evidence type="ECO:0000256" key="1">
    <source>
        <dbReference type="SAM" id="SignalP"/>
    </source>
</evidence>
<name>A0AAF3EFY4_9BILA</name>
<evidence type="ECO:0000313" key="2">
    <source>
        <dbReference type="Proteomes" id="UP000887575"/>
    </source>
</evidence>
<dbReference type="AlphaFoldDB" id="A0AAF3EFY4"/>
<protein>
    <submittedName>
        <fullName evidence="3">Uncharacterized protein</fullName>
    </submittedName>
</protein>
<accession>A0AAF3EFY4</accession>
<evidence type="ECO:0000313" key="3">
    <source>
        <dbReference type="WBParaSite" id="MBELARI_LOCUS12891"/>
    </source>
</evidence>
<dbReference type="WBParaSite" id="MBELARI_LOCUS12891">
    <property type="protein sequence ID" value="MBELARI_LOCUS12891"/>
    <property type="gene ID" value="MBELARI_LOCUS12891"/>
</dbReference>
<organism evidence="2 3">
    <name type="scientific">Mesorhabditis belari</name>
    <dbReference type="NCBI Taxonomy" id="2138241"/>
    <lineage>
        <taxon>Eukaryota</taxon>
        <taxon>Metazoa</taxon>
        <taxon>Ecdysozoa</taxon>
        <taxon>Nematoda</taxon>
        <taxon>Chromadorea</taxon>
        <taxon>Rhabditida</taxon>
        <taxon>Rhabditina</taxon>
        <taxon>Rhabditomorpha</taxon>
        <taxon>Rhabditoidea</taxon>
        <taxon>Rhabditidae</taxon>
        <taxon>Mesorhabditinae</taxon>
        <taxon>Mesorhabditis</taxon>
    </lineage>
</organism>
<reference evidence="3" key="1">
    <citation type="submission" date="2024-02" db="UniProtKB">
        <authorList>
            <consortium name="WormBaseParasite"/>
        </authorList>
    </citation>
    <scope>IDENTIFICATION</scope>
</reference>
<feature type="chain" id="PRO_5042297878" evidence="1">
    <location>
        <begin position="22"/>
        <end position="69"/>
    </location>
</feature>
<feature type="signal peptide" evidence="1">
    <location>
        <begin position="1"/>
        <end position="21"/>
    </location>
</feature>
<sequence length="69" mass="7728">MNTFFIRIFLLSVFVLCLTQAAPMTSDLTAPALRAKRQWKWESDGKGNMWIGDDNAKLSLFSGFGMPGK</sequence>
<proteinExistence type="predicted"/>
<keyword evidence="1" id="KW-0732">Signal</keyword>